<evidence type="ECO:0000313" key="8">
    <source>
        <dbReference type="Proteomes" id="UP001283361"/>
    </source>
</evidence>
<accession>A0AAE1D854</accession>
<dbReference type="InterPro" id="IPR003954">
    <property type="entry name" value="RRM_euk-type"/>
</dbReference>
<organism evidence="7 8">
    <name type="scientific">Elysia crispata</name>
    <name type="common">lettuce slug</name>
    <dbReference type="NCBI Taxonomy" id="231223"/>
    <lineage>
        <taxon>Eukaryota</taxon>
        <taxon>Metazoa</taxon>
        <taxon>Spiralia</taxon>
        <taxon>Lophotrochozoa</taxon>
        <taxon>Mollusca</taxon>
        <taxon>Gastropoda</taxon>
        <taxon>Heterobranchia</taxon>
        <taxon>Euthyneura</taxon>
        <taxon>Panpulmonata</taxon>
        <taxon>Sacoglossa</taxon>
        <taxon>Placobranchoidea</taxon>
        <taxon>Plakobranchidae</taxon>
        <taxon>Elysia</taxon>
    </lineage>
</organism>
<dbReference type="GO" id="GO:0005634">
    <property type="term" value="C:nucleus"/>
    <property type="evidence" value="ECO:0007669"/>
    <property type="project" value="UniProtKB-SubCell"/>
</dbReference>
<dbReference type="InterPro" id="IPR002343">
    <property type="entry name" value="Hud_Sxl_RNA"/>
</dbReference>
<evidence type="ECO:0000313" key="7">
    <source>
        <dbReference type="EMBL" id="KAK3760876.1"/>
    </source>
</evidence>
<evidence type="ECO:0000256" key="3">
    <source>
        <dbReference type="ARBA" id="ARBA00022884"/>
    </source>
</evidence>
<reference evidence="7" key="1">
    <citation type="journal article" date="2023" name="G3 (Bethesda)">
        <title>A reference genome for the long-term kleptoplast-retaining sea slug Elysia crispata morphotype clarki.</title>
        <authorList>
            <person name="Eastman K.E."/>
            <person name="Pendleton A.L."/>
            <person name="Shaikh M.A."/>
            <person name="Suttiyut T."/>
            <person name="Ogas R."/>
            <person name="Tomko P."/>
            <person name="Gavelis G."/>
            <person name="Widhalm J.R."/>
            <person name="Wisecaver J.H."/>
        </authorList>
    </citation>
    <scope>NUCLEOTIDE SEQUENCE</scope>
    <source>
        <strain evidence="7">ECLA1</strain>
    </source>
</reference>
<keyword evidence="4" id="KW-0539">Nucleus</keyword>
<dbReference type="SMART" id="SM00360">
    <property type="entry name" value="RRM"/>
    <property type="match status" value="3"/>
</dbReference>
<evidence type="ECO:0000256" key="5">
    <source>
        <dbReference type="PROSITE-ProRule" id="PRU00176"/>
    </source>
</evidence>
<feature type="domain" description="RRM" evidence="6">
    <location>
        <begin position="102"/>
        <end position="182"/>
    </location>
</feature>
<dbReference type="PANTHER" id="PTHR10352">
    <property type="entry name" value="EUKARYOTIC TRANSLATION INITIATION FACTOR 3 SUBUNIT G"/>
    <property type="match status" value="1"/>
</dbReference>
<dbReference type="Gene3D" id="3.30.70.330">
    <property type="match status" value="3"/>
</dbReference>
<sequence length="346" mass="38643">MEDQNDGNFFGDDSSTNLIINYLPQNLTDEEFRSLFLSVGPIASSKIVRDKATNYSYGFGFVVYERAQDAQRAIETLSGLQLQNKRIKVALARPGGDQIKGANLYVRNLPVQWKETELNKLFDPYGKIIQSRVLIDLATGVSKRVGFVLYDTRDEAENAIKCLSGKTPDGCTEPIMIKFADDNTKKMKQQGPVQYVPIPNFAAPGPMRTQMNRFQRFNPMAGNFNGQGPGMAPNQQGGYTLFVYNIGFQATDRTLWQLISPFGTVQKVNVMLDHEKNQCKGYGFVTMTNYQEAQNAINCLNGHFYQGRVLQVSFKKSKPTAAAAAAGNLGQLILISDETKRRFQQV</sequence>
<dbReference type="AlphaFoldDB" id="A0AAE1D854"/>
<dbReference type="GO" id="GO:0005737">
    <property type="term" value="C:cytoplasm"/>
    <property type="evidence" value="ECO:0007669"/>
    <property type="project" value="UniProtKB-ARBA"/>
</dbReference>
<dbReference type="InterPro" id="IPR012677">
    <property type="entry name" value="Nucleotide-bd_a/b_plait_sf"/>
</dbReference>
<name>A0AAE1D854_9GAST</name>
<dbReference type="FunFam" id="3.30.70.330:FF:000205">
    <property type="entry name" value="Sex lethal, isoform B"/>
    <property type="match status" value="1"/>
</dbReference>
<gene>
    <name evidence="7" type="ORF">RRG08_009683</name>
</gene>
<dbReference type="InterPro" id="IPR035979">
    <property type="entry name" value="RBD_domain_sf"/>
</dbReference>
<feature type="domain" description="RRM" evidence="6">
    <location>
        <begin position="16"/>
        <end position="94"/>
    </location>
</feature>
<dbReference type="GO" id="GO:0009967">
    <property type="term" value="P:positive regulation of signal transduction"/>
    <property type="evidence" value="ECO:0007669"/>
    <property type="project" value="UniProtKB-ARBA"/>
</dbReference>
<dbReference type="Pfam" id="PF00076">
    <property type="entry name" value="RRM_1"/>
    <property type="match status" value="3"/>
</dbReference>
<dbReference type="Proteomes" id="UP001283361">
    <property type="component" value="Unassembled WGS sequence"/>
</dbReference>
<dbReference type="GO" id="GO:0010629">
    <property type="term" value="P:negative regulation of gene expression"/>
    <property type="evidence" value="ECO:0007669"/>
    <property type="project" value="UniProtKB-ARBA"/>
</dbReference>
<dbReference type="SMART" id="SM00361">
    <property type="entry name" value="RRM_1"/>
    <property type="match status" value="2"/>
</dbReference>
<comment type="caution">
    <text evidence="7">The sequence shown here is derived from an EMBL/GenBank/DDBJ whole genome shotgun (WGS) entry which is preliminary data.</text>
</comment>
<keyword evidence="3 5" id="KW-0694">RNA-binding</keyword>
<dbReference type="GO" id="GO:0050686">
    <property type="term" value="P:negative regulation of mRNA processing"/>
    <property type="evidence" value="ECO:0007669"/>
    <property type="project" value="UniProtKB-ARBA"/>
</dbReference>
<evidence type="ECO:0000259" key="6">
    <source>
        <dbReference type="PROSITE" id="PS50102"/>
    </source>
</evidence>
<dbReference type="PRINTS" id="PR00961">
    <property type="entry name" value="HUDSXLRNA"/>
</dbReference>
<evidence type="ECO:0000256" key="1">
    <source>
        <dbReference type="ARBA" id="ARBA00004123"/>
    </source>
</evidence>
<protein>
    <recommendedName>
        <fullName evidence="6">RRM domain-containing protein</fullName>
    </recommendedName>
</protein>
<keyword evidence="2" id="KW-0677">Repeat</keyword>
<dbReference type="GO" id="GO:0003729">
    <property type="term" value="F:mRNA binding"/>
    <property type="evidence" value="ECO:0007669"/>
    <property type="project" value="UniProtKB-ARBA"/>
</dbReference>
<dbReference type="FunFam" id="3.30.70.330:FF:000383">
    <property type="entry name" value="Sex lethal, isoform D"/>
    <property type="match status" value="1"/>
</dbReference>
<dbReference type="PROSITE" id="PS50102">
    <property type="entry name" value="RRM"/>
    <property type="match status" value="3"/>
</dbReference>
<keyword evidence="8" id="KW-1185">Reference proteome</keyword>
<dbReference type="SUPFAM" id="SSF54928">
    <property type="entry name" value="RNA-binding domain, RBD"/>
    <property type="match status" value="2"/>
</dbReference>
<dbReference type="EMBL" id="JAWDGP010004937">
    <property type="protein sequence ID" value="KAK3760876.1"/>
    <property type="molecule type" value="Genomic_DNA"/>
</dbReference>
<proteinExistence type="predicted"/>
<dbReference type="CDD" id="cd12649">
    <property type="entry name" value="RRM1_SXL"/>
    <property type="match status" value="1"/>
</dbReference>
<dbReference type="InterPro" id="IPR000504">
    <property type="entry name" value="RRM_dom"/>
</dbReference>
<evidence type="ECO:0000256" key="4">
    <source>
        <dbReference type="ARBA" id="ARBA00023242"/>
    </source>
</evidence>
<comment type="subcellular location">
    <subcellularLocation>
        <location evidence="1">Nucleus</location>
    </subcellularLocation>
</comment>
<feature type="domain" description="RRM" evidence="6">
    <location>
        <begin position="239"/>
        <end position="317"/>
    </location>
</feature>
<dbReference type="CDD" id="cd12377">
    <property type="entry name" value="RRM3_Hu"/>
    <property type="match status" value="1"/>
</dbReference>
<dbReference type="GO" id="GO:1990904">
    <property type="term" value="C:ribonucleoprotein complex"/>
    <property type="evidence" value="ECO:0007669"/>
    <property type="project" value="InterPro"/>
</dbReference>
<evidence type="ECO:0000256" key="2">
    <source>
        <dbReference type="ARBA" id="ARBA00022737"/>
    </source>
</evidence>